<dbReference type="Proteomes" id="UP000327013">
    <property type="component" value="Chromosome 7"/>
</dbReference>
<dbReference type="PANTHER" id="PTHR45751:SF16">
    <property type="entry name" value="E3 UBIQUITIN-PROTEIN LIGASE RGLG4"/>
    <property type="match status" value="1"/>
</dbReference>
<dbReference type="SMART" id="SM00327">
    <property type="entry name" value="VWA"/>
    <property type="match status" value="1"/>
</dbReference>
<dbReference type="PANTHER" id="PTHR45751">
    <property type="entry name" value="COPINE FAMILY PROTEIN 1"/>
    <property type="match status" value="1"/>
</dbReference>
<feature type="compositionally biased region" description="Basic residues" evidence="2">
    <location>
        <begin position="1"/>
        <end position="11"/>
    </location>
</feature>
<dbReference type="GO" id="GO:0005634">
    <property type="term" value="C:nucleus"/>
    <property type="evidence" value="ECO:0007669"/>
    <property type="project" value="TreeGrafter"/>
</dbReference>
<dbReference type="OrthoDB" id="5855668at2759"/>
<dbReference type="InterPro" id="IPR010734">
    <property type="entry name" value="Copine_C"/>
</dbReference>
<dbReference type="SUPFAM" id="SSF57850">
    <property type="entry name" value="RING/U-box"/>
    <property type="match status" value="1"/>
</dbReference>
<dbReference type="SMART" id="SM00184">
    <property type="entry name" value="RING"/>
    <property type="match status" value="1"/>
</dbReference>
<dbReference type="InterPro" id="IPR001841">
    <property type="entry name" value="Znf_RING"/>
</dbReference>
<proteinExistence type="predicted"/>
<evidence type="ECO:0000313" key="4">
    <source>
        <dbReference type="EMBL" id="KAE8099805.1"/>
    </source>
</evidence>
<accession>A0A5N6RLX5</accession>
<dbReference type="Pfam" id="PF13920">
    <property type="entry name" value="zf-C3HC4_3"/>
    <property type="match status" value="1"/>
</dbReference>
<protein>
    <recommendedName>
        <fullName evidence="3">RING-type domain-containing protein</fullName>
    </recommendedName>
</protein>
<evidence type="ECO:0000259" key="3">
    <source>
        <dbReference type="PROSITE" id="PS50089"/>
    </source>
</evidence>
<dbReference type="PROSITE" id="PS50089">
    <property type="entry name" value="ZF_RING_2"/>
    <property type="match status" value="1"/>
</dbReference>
<dbReference type="GO" id="GO:0016567">
    <property type="term" value="P:protein ubiquitination"/>
    <property type="evidence" value="ECO:0007669"/>
    <property type="project" value="TreeGrafter"/>
</dbReference>
<keyword evidence="1" id="KW-0862">Zinc</keyword>
<dbReference type="Pfam" id="PF07002">
    <property type="entry name" value="Copine"/>
    <property type="match status" value="1"/>
</dbReference>
<dbReference type="InterPro" id="IPR036465">
    <property type="entry name" value="vWFA_dom_sf"/>
</dbReference>
<feature type="region of interest" description="Disordered" evidence="2">
    <location>
        <begin position="1"/>
        <end position="48"/>
    </location>
</feature>
<keyword evidence="1" id="KW-0479">Metal-binding</keyword>
<dbReference type="SUPFAM" id="SSF53300">
    <property type="entry name" value="vWA-like"/>
    <property type="match status" value="1"/>
</dbReference>
<organism evidence="4 5">
    <name type="scientific">Carpinus fangiana</name>
    <dbReference type="NCBI Taxonomy" id="176857"/>
    <lineage>
        <taxon>Eukaryota</taxon>
        <taxon>Viridiplantae</taxon>
        <taxon>Streptophyta</taxon>
        <taxon>Embryophyta</taxon>
        <taxon>Tracheophyta</taxon>
        <taxon>Spermatophyta</taxon>
        <taxon>Magnoliopsida</taxon>
        <taxon>eudicotyledons</taxon>
        <taxon>Gunneridae</taxon>
        <taxon>Pentapetalae</taxon>
        <taxon>rosids</taxon>
        <taxon>fabids</taxon>
        <taxon>Fagales</taxon>
        <taxon>Betulaceae</taxon>
        <taxon>Carpinus</taxon>
    </lineage>
</organism>
<dbReference type="InterPro" id="IPR002035">
    <property type="entry name" value="VWF_A"/>
</dbReference>
<gene>
    <name evidence="4" type="ORF">FH972_017758</name>
</gene>
<keyword evidence="5" id="KW-1185">Reference proteome</keyword>
<dbReference type="GO" id="GO:0004842">
    <property type="term" value="F:ubiquitin-protein transferase activity"/>
    <property type="evidence" value="ECO:0007669"/>
    <property type="project" value="TreeGrafter"/>
</dbReference>
<name>A0A5N6RLX5_9ROSI</name>
<feature type="compositionally biased region" description="Low complexity" evidence="2">
    <location>
        <begin position="12"/>
        <end position="27"/>
    </location>
</feature>
<feature type="domain" description="RING-type" evidence="3">
    <location>
        <begin position="385"/>
        <end position="418"/>
    </location>
</feature>
<feature type="compositionally biased region" description="Polar residues" evidence="2">
    <location>
        <begin position="28"/>
        <end position="40"/>
    </location>
</feature>
<dbReference type="AlphaFoldDB" id="A0A5N6RLX5"/>
<dbReference type="EMBL" id="CM017327">
    <property type="protein sequence ID" value="KAE8099805.1"/>
    <property type="molecule type" value="Genomic_DNA"/>
</dbReference>
<dbReference type="InterPro" id="IPR013083">
    <property type="entry name" value="Znf_RING/FYVE/PHD"/>
</dbReference>
<dbReference type="InterPro" id="IPR052079">
    <property type="entry name" value="E3_ligase/Copine_domain"/>
</dbReference>
<sequence>MGSKFSTRKGNRGSSRSIGSGSSRGVSTASHPSMSSQASVGSRGKKSIDRKASVKQKYGFIPDTFSSLEEVTEALRKEGLELCNLIVGIDFTKSNEWTGKVSFNNRSLHAIGDSPNPYEKALSIIGKTLAPLDEDNLIPCFGFGDATTHDQEVFSFHSDHLPCHGFEEVLSCYRKIVPNLRLSGPTSYAPVIEAAIDIVEKSGGQYHVLLIIADGQVTRSVNTSDMELSPQEEHTIKSIGNASSYPLSIVLVGVGDGPWDDMKKFDDKLPARDFDNFQFVNFTEIMNKYTGTTKETAFALAALMEMPLQYKAVLELGILGRATGRAKKIIPRAPPVPYSRPQPAWEPSNHLSTMAHAPSNLQSTMARAPSNLPSSVGDVRDQMNCPICLTNAKDLAFNCGHLTCKECGSKVSNCPICRQPIRSRLRVYTG</sequence>
<evidence type="ECO:0000313" key="5">
    <source>
        <dbReference type="Proteomes" id="UP000327013"/>
    </source>
</evidence>
<evidence type="ECO:0000256" key="2">
    <source>
        <dbReference type="SAM" id="MobiDB-lite"/>
    </source>
</evidence>
<keyword evidence="1" id="KW-0863">Zinc-finger</keyword>
<dbReference type="Gene3D" id="3.30.40.10">
    <property type="entry name" value="Zinc/RING finger domain, C3HC4 (zinc finger)"/>
    <property type="match status" value="1"/>
</dbReference>
<reference evidence="4 5" key="1">
    <citation type="submission" date="2019-06" db="EMBL/GenBank/DDBJ databases">
        <title>A chromosomal-level reference genome of Carpinus fangiana (Coryloideae, Betulaceae).</title>
        <authorList>
            <person name="Yang X."/>
            <person name="Wang Z."/>
            <person name="Zhang L."/>
            <person name="Hao G."/>
            <person name="Liu J."/>
            <person name="Yang Y."/>
        </authorList>
    </citation>
    <scope>NUCLEOTIDE SEQUENCE [LARGE SCALE GENOMIC DNA]</scope>
    <source>
        <strain evidence="4">Cfa_2016G</strain>
        <tissue evidence="4">Leaf</tissue>
    </source>
</reference>
<evidence type="ECO:0000256" key="1">
    <source>
        <dbReference type="PROSITE-ProRule" id="PRU00175"/>
    </source>
</evidence>
<dbReference type="GO" id="GO:0008270">
    <property type="term" value="F:zinc ion binding"/>
    <property type="evidence" value="ECO:0007669"/>
    <property type="project" value="UniProtKB-KW"/>
</dbReference>